<dbReference type="AlphaFoldDB" id="A0A8J7HQI4"/>
<protein>
    <submittedName>
        <fullName evidence="1">Uncharacterized protein</fullName>
    </submittedName>
</protein>
<sequence>MTDLQPYISLDRGRSNGFMNKQERKQTFFEVFTDASCPKDLADKAACIASKYYPAGLIGATEEEVNTFKQAQDYLTRQEQ</sequence>
<evidence type="ECO:0000313" key="2">
    <source>
        <dbReference type="Proteomes" id="UP000632766"/>
    </source>
</evidence>
<reference evidence="1 2" key="1">
    <citation type="journal article" date="2021" name="Int. J. Syst. Evol. Microbiol.">
        <title>Amazonocrinis nigriterrae gen. nov., sp. nov., Atlanticothrix silvestris gen. nov., sp. nov. and Dendronalium phyllosphericum gen. nov., sp. nov., nostocacean cyanobacteria from Brazilian environments.</title>
        <authorList>
            <person name="Alvarenga D.O."/>
            <person name="Andreote A.P.D."/>
            <person name="Branco L.H.Z."/>
            <person name="Delbaje E."/>
            <person name="Cruz R.B."/>
            <person name="Varani A.M."/>
            <person name="Fiore M.F."/>
        </authorList>
    </citation>
    <scope>NUCLEOTIDE SEQUENCE [LARGE SCALE GENOMIC DNA]</scope>
    <source>
        <strain evidence="1 2">CENA67</strain>
    </source>
</reference>
<evidence type="ECO:0000313" key="1">
    <source>
        <dbReference type="EMBL" id="MBH8561665.1"/>
    </source>
</evidence>
<organism evidence="1 2">
    <name type="scientific">Amazonocrinis nigriterrae CENA67</name>
    <dbReference type="NCBI Taxonomy" id="2794033"/>
    <lineage>
        <taxon>Bacteria</taxon>
        <taxon>Bacillati</taxon>
        <taxon>Cyanobacteriota</taxon>
        <taxon>Cyanophyceae</taxon>
        <taxon>Nostocales</taxon>
        <taxon>Nostocaceae</taxon>
        <taxon>Amazonocrinis</taxon>
        <taxon>Amazonocrinis nigriterrae</taxon>
    </lineage>
</organism>
<dbReference type="Proteomes" id="UP000632766">
    <property type="component" value="Unassembled WGS sequence"/>
</dbReference>
<keyword evidence="2" id="KW-1185">Reference proteome</keyword>
<dbReference type="EMBL" id="JAECZC010000007">
    <property type="protein sequence ID" value="MBH8561665.1"/>
    <property type="molecule type" value="Genomic_DNA"/>
</dbReference>
<proteinExistence type="predicted"/>
<dbReference type="RefSeq" id="WP_214662439.1">
    <property type="nucleotide sequence ID" value="NZ_JAECZC010000007.1"/>
</dbReference>
<name>A0A8J7HQI4_9NOST</name>
<accession>A0A8J7HQI4</accession>
<gene>
    <name evidence="1" type="ORF">I8748_05635</name>
</gene>
<comment type="caution">
    <text evidence="1">The sequence shown here is derived from an EMBL/GenBank/DDBJ whole genome shotgun (WGS) entry which is preliminary data.</text>
</comment>